<dbReference type="InterPro" id="IPR045340">
    <property type="entry name" value="DUF6533"/>
</dbReference>
<keyword evidence="1" id="KW-1133">Transmembrane helix</keyword>
<feature type="transmembrane region" description="Helical" evidence="1">
    <location>
        <begin position="241"/>
        <end position="267"/>
    </location>
</feature>
<gene>
    <name evidence="3" type="ORF">HYDPIDRAFT_33231</name>
</gene>
<dbReference type="OrthoDB" id="3349377at2759"/>
<evidence type="ECO:0000259" key="2">
    <source>
        <dbReference type="Pfam" id="PF20151"/>
    </source>
</evidence>
<feature type="transmembrane region" description="Helical" evidence="1">
    <location>
        <begin position="51"/>
        <end position="74"/>
    </location>
</feature>
<evidence type="ECO:0000313" key="4">
    <source>
        <dbReference type="Proteomes" id="UP000053820"/>
    </source>
</evidence>
<keyword evidence="1" id="KW-0472">Membrane</keyword>
<dbReference type="EMBL" id="KN839889">
    <property type="protein sequence ID" value="KIJ59367.1"/>
    <property type="molecule type" value="Genomic_DNA"/>
</dbReference>
<feature type="transmembrane region" description="Helical" evidence="1">
    <location>
        <begin position="86"/>
        <end position="105"/>
    </location>
</feature>
<evidence type="ECO:0000256" key="1">
    <source>
        <dbReference type="SAM" id="Phobius"/>
    </source>
</evidence>
<organism evidence="3 4">
    <name type="scientific">Hydnomerulius pinastri MD-312</name>
    <dbReference type="NCBI Taxonomy" id="994086"/>
    <lineage>
        <taxon>Eukaryota</taxon>
        <taxon>Fungi</taxon>
        <taxon>Dikarya</taxon>
        <taxon>Basidiomycota</taxon>
        <taxon>Agaricomycotina</taxon>
        <taxon>Agaricomycetes</taxon>
        <taxon>Agaricomycetidae</taxon>
        <taxon>Boletales</taxon>
        <taxon>Boletales incertae sedis</taxon>
        <taxon>Leucogyrophana</taxon>
    </lineage>
</organism>
<dbReference type="Proteomes" id="UP000053820">
    <property type="component" value="Unassembled WGS sequence"/>
</dbReference>
<reference evidence="3 4" key="1">
    <citation type="submission" date="2014-04" db="EMBL/GenBank/DDBJ databases">
        <title>Evolutionary Origins and Diversification of the Mycorrhizal Mutualists.</title>
        <authorList>
            <consortium name="DOE Joint Genome Institute"/>
            <consortium name="Mycorrhizal Genomics Consortium"/>
            <person name="Kohler A."/>
            <person name="Kuo A."/>
            <person name="Nagy L.G."/>
            <person name="Floudas D."/>
            <person name="Copeland A."/>
            <person name="Barry K.W."/>
            <person name="Cichocki N."/>
            <person name="Veneault-Fourrey C."/>
            <person name="LaButti K."/>
            <person name="Lindquist E.A."/>
            <person name="Lipzen A."/>
            <person name="Lundell T."/>
            <person name="Morin E."/>
            <person name="Murat C."/>
            <person name="Riley R."/>
            <person name="Ohm R."/>
            <person name="Sun H."/>
            <person name="Tunlid A."/>
            <person name="Henrissat B."/>
            <person name="Grigoriev I.V."/>
            <person name="Hibbett D.S."/>
            <person name="Martin F."/>
        </authorList>
    </citation>
    <scope>NUCLEOTIDE SEQUENCE [LARGE SCALE GENOMIC DNA]</scope>
    <source>
        <strain evidence="3 4">MD-312</strain>
    </source>
</reference>
<name>A0A0C9W951_9AGAM</name>
<feature type="transmembrane region" description="Helical" evidence="1">
    <location>
        <begin position="144"/>
        <end position="168"/>
    </location>
</feature>
<evidence type="ECO:0000313" key="3">
    <source>
        <dbReference type="EMBL" id="KIJ59367.1"/>
    </source>
</evidence>
<dbReference type="Pfam" id="PF20151">
    <property type="entry name" value="DUF6533"/>
    <property type="match status" value="1"/>
</dbReference>
<protein>
    <recommendedName>
        <fullName evidence="2">DUF6533 domain-containing protein</fullName>
    </recommendedName>
</protein>
<proteinExistence type="predicted"/>
<feature type="transmembrane region" description="Helical" evidence="1">
    <location>
        <begin position="200"/>
        <end position="220"/>
    </location>
</feature>
<feature type="domain" description="DUF6533" evidence="2">
    <location>
        <begin position="23"/>
        <end position="65"/>
    </location>
</feature>
<keyword evidence="4" id="KW-1185">Reference proteome</keyword>
<dbReference type="HOGENOM" id="CLU_035509_15_0_1"/>
<keyword evidence="1" id="KW-0812">Transmembrane</keyword>
<accession>A0A0C9W951</accession>
<dbReference type="AlphaFoldDB" id="A0A0C9W951"/>
<sequence>MSTIPEVAEYISIARVVQITRVCQLAPCVVIFYDHILTFDQEVEHIWKSSWSLITVVYLILRYGGSAVALIDAFGFLAQAHASNDVFQIIVSGVIDLAAALMYNAVPVAESSLCYKAGLAVSSCGLYIILQMRLYALYSNSKKILFLTGGAYIAEIVAISITLVRGILTPFSCFFLPLPQAVNEPVPGIFICANLNAPKVFYSFWLAPLIFESILCLLAIRIGIQRSKDHFRPALISGTRLVNVVVMGNVLYFVGILLSCVVNAAMWQNLGSQWLAVSDGFPQAVEVIAGCRLILHIRGAASGGLYNTTITSTQVGVQLQRFLPQSDLDEA</sequence>